<accession>A0A9W4E0C0</accession>
<name>A0A9W4E0C0_9ACTN</name>
<feature type="compositionally biased region" description="Low complexity" evidence="1">
    <location>
        <begin position="230"/>
        <end position="242"/>
    </location>
</feature>
<protein>
    <submittedName>
        <fullName evidence="2">Uncharacterized protein</fullName>
    </submittedName>
</protein>
<evidence type="ECO:0000313" key="3">
    <source>
        <dbReference type="Proteomes" id="UP001152519"/>
    </source>
</evidence>
<gene>
    <name evidence="2" type="ORF">SCOCK_890011</name>
</gene>
<organism evidence="2 3">
    <name type="scientific">Actinacidiphila cocklensis</name>
    <dbReference type="NCBI Taxonomy" id="887465"/>
    <lineage>
        <taxon>Bacteria</taxon>
        <taxon>Bacillati</taxon>
        <taxon>Actinomycetota</taxon>
        <taxon>Actinomycetes</taxon>
        <taxon>Kitasatosporales</taxon>
        <taxon>Streptomycetaceae</taxon>
        <taxon>Actinacidiphila</taxon>
    </lineage>
</organism>
<feature type="compositionally biased region" description="Basic and acidic residues" evidence="1">
    <location>
        <begin position="502"/>
        <end position="511"/>
    </location>
</feature>
<feature type="compositionally biased region" description="Gly residues" evidence="1">
    <location>
        <begin position="254"/>
        <end position="264"/>
    </location>
</feature>
<feature type="compositionally biased region" description="Basic and acidic residues" evidence="1">
    <location>
        <begin position="265"/>
        <end position="286"/>
    </location>
</feature>
<feature type="region of interest" description="Disordered" evidence="1">
    <location>
        <begin position="549"/>
        <end position="618"/>
    </location>
</feature>
<dbReference type="Proteomes" id="UP001152519">
    <property type="component" value="Unassembled WGS sequence"/>
</dbReference>
<reference evidence="2" key="1">
    <citation type="submission" date="2021-05" db="EMBL/GenBank/DDBJ databases">
        <authorList>
            <person name="Arsene-Ploetze F."/>
        </authorList>
    </citation>
    <scope>NUCLEOTIDE SEQUENCE</scope>
    <source>
        <strain evidence="2">DSM 42138</strain>
    </source>
</reference>
<feature type="compositionally biased region" description="Basic and acidic residues" evidence="1">
    <location>
        <begin position="571"/>
        <end position="587"/>
    </location>
</feature>
<dbReference type="EMBL" id="CAJSLV010000124">
    <property type="protein sequence ID" value="CAG6399243.1"/>
    <property type="molecule type" value="Genomic_DNA"/>
</dbReference>
<evidence type="ECO:0000256" key="1">
    <source>
        <dbReference type="SAM" id="MobiDB-lite"/>
    </source>
</evidence>
<evidence type="ECO:0000313" key="2">
    <source>
        <dbReference type="EMBL" id="CAG6399243.1"/>
    </source>
</evidence>
<proteinExistence type="predicted"/>
<comment type="caution">
    <text evidence="2">The sequence shown here is derived from an EMBL/GenBank/DDBJ whole genome shotgun (WGS) entry which is preliminary data.</text>
</comment>
<keyword evidence="3" id="KW-1185">Reference proteome</keyword>
<feature type="region of interest" description="Disordered" evidence="1">
    <location>
        <begin position="497"/>
        <end position="526"/>
    </location>
</feature>
<dbReference type="AlphaFoldDB" id="A0A9W4E0C0"/>
<sequence>MGHVVGGPARDADGGQHLDPHPLVALDLGDRAADHVDQRDRAGGGAVAVLGAAEHQQVLGVAAHPGGEVVELEERGEPVRVLLLLLHALDEGELLLDQAQGAQAEADMGHVRGIADRRRTQLTVQVRDMGDQLVVGAAQGVLLRDGAGQRSPGALGGAALHGQLAGQLGGAGAQRLRLVGQRVGAAGDGGVLVLADHLDALAALGVGARPAVQRRQRAVQAAEERDQRPGEQQQAQRGQRGPQFEDRDGVVAVRGGGRDPVGGRGRLDAADQADARGERGLHRGGADRPVGAGEFGRVEQRRGVLVGLRDVGAGHRLVVAVPQVGRGGGAEVGERGGLLEPGRLRGGHQRGLGAALGECAHQQPALHRGGACQPGERVGARPFPGPPERVDQGLVPGHHGLDALLPRLRRERRRAGAGQRGERGAQIGRRAGREHVPQLPVGTGPVRGGKLRRLRAGRDQCGHVVPLVGEVVGQDGGAGGQLGCCGPVLRRRQITDAQSDAWRSRGHDRGGADQQGGEHALPDPTRTRLTSFTHFWLAITYRRREFPGNMQGLTRPLQSRQEGGHASLPRTLERVNRTGDTPDKPSRADTVSPRRAHTGAAGRLLTGCPPTAGPTDRPVERFERGLLHTEAMRIETATAPGTPGAPNEDFVAVALPAGGHGGALVLLDGVTPPPDNGNCVHSVPWFTARLGGALLELSVSRPDITLADCLSIAIAGTADAHRGTCELSHPLTPQATVVAVRWGADELEHLVLSDSVLLVEGADGSVTAVLDDRIDRLRAAGRRVAPLRNLPGGFFTAAADPAVAAKAVTGRVPVASVRSFAALSDGAARGVEVFGTDDWASTLALLHKAGPERLLTRVRDQESADPLGADVPRGKPFDDATAVLVAL</sequence>
<feature type="region of interest" description="Disordered" evidence="1">
    <location>
        <begin position="215"/>
        <end position="294"/>
    </location>
</feature>